<dbReference type="Gene3D" id="3.50.50.60">
    <property type="entry name" value="FAD/NAD(P)-binding domain"/>
    <property type="match status" value="1"/>
</dbReference>
<sequence>MPRTVKVAVIGAGLAGLTAARLLKQQCEGNKVKFEVHLFEKSPTIGMDSSSISLGNANLKQDWRIDVPMRSFQGGYYKNLIAFYRRLGVKFRQADFSYSFSSLSSPESRNRAVTTTMIYNGGSGRSGVSKPSVLGGGLTEKKGTAAYFLQKLRISALFICLTAQLVLCYIITLYYAIPFWRPADIPNMKFRDWTVRATPNSLFFRMLGMETAWREYVQMVLIPLLSAICTSPEEDVLEYPVEEILDYVWLTFGTHHYVVVDGVRNVITRLVEDIDHLHLASPITSLHTDSHDVGCITISCLYDGEVANFGGFQHIVLATQASSAVPLLTHYLKSLPPELQDLKGAVERQIQCLKTFEYRLSIVINHTDETLLPANSKDVRDLNLISMPIHCLCVSPSYTMATHILPTPKGYPPSQPTVFQTTNPIIPPHKDSLLSVAALERAVVTLQSKSALKFLCVEDKKAWWECPYESQTRLGELAGARNVVEQGILKREGVHWIRGPW</sequence>
<feature type="transmembrane region" description="Helical" evidence="1">
    <location>
        <begin position="156"/>
        <end position="177"/>
    </location>
</feature>
<name>A0A9P5P3B8_GYMJU</name>
<keyword evidence="4" id="KW-1185">Reference proteome</keyword>
<evidence type="ECO:0000256" key="2">
    <source>
        <dbReference type="SAM" id="SignalP"/>
    </source>
</evidence>
<evidence type="ECO:0008006" key="5">
    <source>
        <dbReference type="Google" id="ProtNLM"/>
    </source>
</evidence>
<protein>
    <recommendedName>
        <fullName evidence="5">FAD/NAD(P)-binding domain-containing protein</fullName>
    </recommendedName>
</protein>
<dbReference type="InterPro" id="IPR036188">
    <property type="entry name" value="FAD/NAD-bd_sf"/>
</dbReference>
<keyword evidence="1" id="KW-0812">Transmembrane</keyword>
<gene>
    <name evidence="3" type="ORF">CPB84DRAFT_1759840</name>
</gene>
<keyword evidence="1" id="KW-1133">Transmembrane helix</keyword>
<keyword evidence="2" id="KW-0732">Signal</keyword>
<dbReference type="PANTHER" id="PTHR42923:SF17">
    <property type="entry name" value="AMINE OXIDASE DOMAIN-CONTAINING PROTEIN"/>
    <property type="match status" value="1"/>
</dbReference>
<dbReference type="PANTHER" id="PTHR42923">
    <property type="entry name" value="PROTOPORPHYRINOGEN OXIDASE"/>
    <property type="match status" value="1"/>
</dbReference>
<evidence type="ECO:0000313" key="3">
    <source>
        <dbReference type="EMBL" id="KAF8912905.1"/>
    </source>
</evidence>
<dbReference type="AlphaFoldDB" id="A0A9P5P3B8"/>
<feature type="chain" id="PRO_5040420753" description="FAD/NAD(P)-binding domain-containing protein" evidence="2">
    <location>
        <begin position="21"/>
        <end position="501"/>
    </location>
</feature>
<dbReference type="InterPro" id="IPR050464">
    <property type="entry name" value="Zeta_carotene_desat/Oxidored"/>
</dbReference>
<organism evidence="3 4">
    <name type="scientific">Gymnopilus junonius</name>
    <name type="common">Spectacular rustgill mushroom</name>
    <name type="synonym">Gymnopilus spectabilis subsp. junonius</name>
    <dbReference type="NCBI Taxonomy" id="109634"/>
    <lineage>
        <taxon>Eukaryota</taxon>
        <taxon>Fungi</taxon>
        <taxon>Dikarya</taxon>
        <taxon>Basidiomycota</taxon>
        <taxon>Agaricomycotina</taxon>
        <taxon>Agaricomycetes</taxon>
        <taxon>Agaricomycetidae</taxon>
        <taxon>Agaricales</taxon>
        <taxon>Agaricineae</taxon>
        <taxon>Hymenogastraceae</taxon>
        <taxon>Gymnopilus</taxon>
    </lineage>
</organism>
<keyword evidence="1" id="KW-0472">Membrane</keyword>
<dbReference type="SUPFAM" id="SSF51905">
    <property type="entry name" value="FAD/NAD(P)-binding domain"/>
    <property type="match status" value="1"/>
</dbReference>
<feature type="signal peptide" evidence="2">
    <location>
        <begin position="1"/>
        <end position="20"/>
    </location>
</feature>
<dbReference type="Proteomes" id="UP000724874">
    <property type="component" value="Unassembled WGS sequence"/>
</dbReference>
<dbReference type="EMBL" id="JADNYJ010000002">
    <property type="protein sequence ID" value="KAF8912905.1"/>
    <property type="molecule type" value="Genomic_DNA"/>
</dbReference>
<accession>A0A9P5P3B8</accession>
<comment type="caution">
    <text evidence="3">The sequence shown here is derived from an EMBL/GenBank/DDBJ whole genome shotgun (WGS) entry which is preliminary data.</text>
</comment>
<reference evidence="3" key="1">
    <citation type="submission" date="2020-11" db="EMBL/GenBank/DDBJ databases">
        <authorList>
            <consortium name="DOE Joint Genome Institute"/>
            <person name="Ahrendt S."/>
            <person name="Riley R."/>
            <person name="Andreopoulos W."/>
            <person name="LaButti K."/>
            <person name="Pangilinan J."/>
            <person name="Ruiz-duenas F.J."/>
            <person name="Barrasa J.M."/>
            <person name="Sanchez-Garcia M."/>
            <person name="Camarero S."/>
            <person name="Miyauchi S."/>
            <person name="Serrano A."/>
            <person name="Linde D."/>
            <person name="Babiker R."/>
            <person name="Drula E."/>
            <person name="Ayuso-Fernandez I."/>
            <person name="Pacheco R."/>
            <person name="Padilla G."/>
            <person name="Ferreira P."/>
            <person name="Barriuso J."/>
            <person name="Kellner H."/>
            <person name="Castanera R."/>
            <person name="Alfaro M."/>
            <person name="Ramirez L."/>
            <person name="Pisabarro A.G."/>
            <person name="Kuo A."/>
            <person name="Tritt A."/>
            <person name="Lipzen A."/>
            <person name="He G."/>
            <person name="Yan M."/>
            <person name="Ng V."/>
            <person name="Cullen D."/>
            <person name="Martin F."/>
            <person name="Rosso M.-N."/>
            <person name="Henrissat B."/>
            <person name="Hibbett D."/>
            <person name="Martinez A.T."/>
            <person name="Grigoriev I.V."/>
        </authorList>
    </citation>
    <scope>NUCLEOTIDE SEQUENCE</scope>
    <source>
        <strain evidence="3">AH 44721</strain>
    </source>
</reference>
<dbReference type="OrthoDB" id="1111734at2759"/>
<dbReference type="GO" id="GO:0016491">
    <property type="term" value="F:oxidoreductase activity"/>
    <property type="evidence" value="ECO:0007669"/>
    <property type="project" value="TreeGrafter"/>
</dbReference>
<evidence type="ECO:0000313" key="4">
    <source>
        <dbReference type="Proteomes" id="UP000724874"/>
    </source>
</evidence>
<proteinExistence type="predicted"/>
<evidence type="ECO:0000256" key="1">
    <source>
        <dbReference type="SAM" id="Phobius"/>
    </source>
</evidence>
<dbReference type="Pfam" id="PF13450">
    <property type="entry name" value="NAD_binding_8"/>
    <property type="match status" value="1"/>
</dbReference>